<dbReference type="PANTHER" id="PTHR28596:SF1">
    <property type="entry name" value="BBSOME-INTERACTING PROTEIN 1"/>
    <property type="match status" value="1"/>
</dbReference>
<dbReference type="GO" id="GO:0097500">
    <property type="term" value="P:receptor localization to non-motile cilium"/>
    <property type="evidence" value="ECO:0007669"/>
    <property type="project" value="TreeGrafter"/>
</dbReference>
<reference evidence="1" key="2">
    <citation type="submission" date="2025-08" db="UniProtKB">
        <authorList>
            <consortium name="Ensembl"/>
        </authorList>
    </citation>
    <scope>IDENTIFICATION</scope>
</reference>
<protein>
    <recommendedName>
        <fullName evidence="3">BBSome interacting protein 1</fullName>
    </recommendedName>
</protein>
<reference evidence="2" key="1">
    <citation type="submission" date="2018-12" db="EMBL/GenBank/DDBJ databases">
        <authorList>
            <person name="Yazar S."/>
        </authorList>
    </citation>
    <scope>NUCLEOTIDE SEQUENCE [LARGE SCALE GENOMIC DNA]</scope>
</reference>
<evidence type="ECO:0000313" key="1">
    <source>
        <dbReference type="Ensembl" id="ENSVURP00010024287.1"/>
    </source>
</evidence>
<organism evidence="1 2">
    <name type="scientific">Vombatus ursinus</name>
    <name type="common">Common wombat</name>
    <dbReference type="NCBI Taxonomy" id="29139"/>
    <lineage>
        <taxon>Eukaryota</taxon>
        <taxon>Metazoa</taxon>
        <taxon>Chordata</taxon>
        <taxon>Craniata</taxon>
        <taxon>Vertebrata</taxon>
        <taxon>Euteleostomi</taxon>
        <taxon>Mammalia</taxon>
        <taxon>Metatheria</taxon>
        <taxon>Diprotodontia</taxon>
        <taxon>Vombatidae</taxon>
        <taxon>Vombatus</taxon>
    </lineage>
</organism>
<dbReference type="AlphaFoldDB" id="A0A4X2LTK1"/>
<dbReference type="PANTHER" id="PTHR28596">
    <property type="entry name" value="BBSOME-INTERACTING PROTEIN 1"/>
    <property type="match status" value="1"/>
</dbReference>
<dbReference type="GO" id="GO:0034464">
    <property type="term" value="C:BBSome"/>
    <property type="evidence" value="ECO:0007669"/>
    <property type="project" value="InterPro"/>
</dbReference>
<dbReference type="OMA" id="TLNYILC"/>
<keyword evidence="2" id="KW-1185">Reference proteome</keyword>
<dbReference type="InterPro" id="IPR028233">
    <property type="entry name" value="BBIP10"/>
</dbReference>
<dbReference type="GO" id="GO:0060271">
    <property type="term" value="P:cilium assembly"/>
    <property type="evidence" value="ECO:0007669"/>
    <property type="project" value="InterPro"/>
</dbReference>
<evidence type="ECO:0000313" key="2">
    <source>
        <dbReference type="Proteomes" id="UP000314987"/>
    </source>
</evidence>
<dbReference type="Pfam" id="PF14777">
    <property type="entry name" value="BBIP10"/>
    <property type="match status" value="1"/>
</dbReference>
<dbReference type="STRING" id="29139.ENSVURP00010024287"/>
<dbReference type="Proteomes" id="UP000314987">
    <property type="component" value="Unassembled WGS sequence"/>
</dbReference>
<evidence type="ECO:0008006" key="3">
    <source>
        <dbReference type="Google" id="ProtNLM"/>
    </source>
</evidence>
<reference evidence="1" key="3">
    <citation type="submission" date="2025-09" db="UniProtKB">
        <authorList>
            <consortium name="Ensembl"/>
        </authorList>
    </citation>
    <scope>IDENTIFICATION</scope>
</reference>
<name>A0A4X2LTK1_VOMUR</name>
<dbReference type="Ensembl" id="ENSVURT00010027650.1">
    <property type="protein sequence ID" value="ENSVURP00010024287.1"/>
    <property type="gene ID" value="ENSVURG00010018616.1"/>
</dbReference>
<accession>A0A4X2LTK1</accession>
<sequence>MSEGVKSVFQKVLPKLGQLFVEDVDKLKLVPLKSLTLEKLEKMQQTVQETIHTHKMAEKEQHQTNQ</sequence>
<proteinExistence type="predicted"/>